<dbReference type="Proteomes" id="UP000655589">
    <property type="component" value="Unassembled WGS sequence"/>
</dbReference>
<name>A0A8H9GPD3_9MICO</name>
<dbReference type="GO" id="GO:0004555">
    <property type="term" value="F:alpha,alpha-trehalase activity"/>
    <property type="evidence" value="ECO:0007669"/>
    <property type="project" value="UniProtKB-EC"/>
</dbReference>
<evidence type="ECO:0000256" key="8">
    <source>
        <dbReference type="ARBA" id="ARBA00030473"/>
    </source>
</evidence>
<dbReference type="InterPro" id="IPR045582">
    <property type="entry name" value="Trehalase-like_N"/>
</dbReference>
<keyword evidence="6" id="KW-0119">Carbohydrate metabolism</keyword>
<comment type="pathway">
    <text evidence="11">Glycan degradation; trehalose degradation; D-glucose from alpha,alpha-trehalose: step 1/1.</text>
</comment>
<dbReference type="FunFam" id="1.50.10.10:FF:000005">
    <property type="entry name" value="Glycosyl hydrolase, glucoamylase"/>
    <property type="match status" value="1"/>
</dbReference>
<proteinExistence type="inferred from homology"/>
<dbReference type="RefSeq" id="WP_171106072.1">
    <property type="nucleotide sequence ID" value="NZ_BMPT01000020.1"/>
</dbReference>
<evidence type="ECO:0000256" key="6">
    <source>
        <dbReference type="ARBA" id="ARBA00023277"/>
    </source>
</evidence>
<evidence type="ECO:0000256" key="4">
    <source>
        <dbReference type="ARBA" id="ARBA00019905"/>
    </source>
</evidence>
<keyword evidence="7" id="KW-0326">Glycosidase</keyword>
<reference evidence="14" key="2">
    <citation type="submission" date="2020-09" db="EMBL/GenBank/DDBJ databases">
        <authorList>
            <person name="Sun Q."/>
            <person name="Ohkuma M."/>
        </authorList>
    </citation>
    <scope>NUCLEOTIDE SEQUENCE</scope>
    <source>
        <strain evidence="14">JCM 3051</strain>
    </source>
</reference>
<evidence type="ECO:0000259" key="13">
    <source>
        <dbReference type="Pfam" id="PF19291"/>
    </source>
</evidence>
<dbReference type="PANTHER" id="PTHR31616:SF0">
    <property type="entry name" value="GLUCAN 1,4-ALPHA-GLUCOSIDASE"/>
    <property type="match status" value="1"/>
</dbReference>
<evidence type="ECO:0000313" key="14">
    <source>
        <dbReference type="EMBL" id="GGM39711.1"/>
    </source>
</evidence>
<comment type="caution">
    <text evidence="14">The sequence shown here is derived from an EMBL/GenBank/DDBJ whole genome shotgun (WGS) entry which is preliminary data.</text>
</comment>
<dbReference type="Gene3D" id="1.50.10.10">
    <property type="match status" value="1"/>
</dbReference>
<dbReference type="InterPro" id="IPR008928">
    <property type="entry name" value="6-hairpin_glycosidase_sf"/>
</dbReference>
<dbReference type="SUPFAM" id="SSF48208">
    <property type="entry name" value="Six-hairpin glycosidases"/>
    <property type="match status" value="1"/>
</dbReference>
<comment type="cofactor">
    <cofactor evidence="10">
        <name>phosphate</name>
        <dbReference type="ChEBI" id="CHEBI:43474"/>
    </cofactor>
</comment>
<accession>A0A8H9GPD3</accession>
<keyword evidence="5" id="KW-0378">Hydrolase</keyword>
<feature type="domain" description="Trehalase-like N-terminal" evidence="13">
    <location>
        <begin position="3"/>
        <end position="189"/>
    </location>
</feature>
<keyword evidence="15" id="KW-1185">Reference proteome</keyword>
<protein>
    <recommendedName>
        <fullName evidence="4">Trehalase</fullName>
        <ecNumber evidence="3">3.2.1.28</ecNumber>
    </recommendedName>
    <alternativeName>
        <fullName evidence="8">Alpha,alpha-trehalase</fullName>
    </alternativeName>
    <alternativeName>
        <fullName evidence="9">Alpha,alpha-trehalose glucohydrolase</fullName>
    </alternativeName>
</protein>
<dbReference type="AlphaFoldDB" id="A0A8H9GPD3"/>
<evidence type="ECO:0000256" key="3">
    <source>
        <dbReference type="ARBA" id="ARBA00012757"/>
    </source>
</evidence>
<gene>
    <name evidence="14" type="ORF">GCM10010102_39190</name>
</gene>
<sequence length="611" mass="67164">MTRRIEDYGIVGDLQTAALVGRDGAVDWMCLPRFDSPACFAALLGDESHGTWRLGPAEGGDCTRRRYRDGTLVLESEWDVPQGRVRVIDLMPPRGDQADLVRIVEGVRGRVPMSTEIRLRFDYGNVVPWVTEEAGALRAVAGPDSVRLDAGVALTHDGVAEGSVLRADFTVGPGERVPFVLTYHASHLATKPPVTATAALRETEEFWRSWIGRSTYDGPWADAVHRSLVTLKALTFAPTGAIAAAATTSLPEEIGGSRNWDYRYCWLRDAAFTLQALVGTGFVEEARAWRAWLLRAVAGDPADLQIMYGLDGRRRLPEYTIDWLPGFAGSAPVRIGNGAVDQLQLDVWGEVLEALHLAREAGLESDAEAWELQKALLDHLEKHWDDLDNGLWEVRGPRRAFVHSRVMAWAGFDRAVRAVEEGGLEGEPVERWRAVRDRIHADVCARGFDPARNTFTQFYGSEGLDAALLLIGQVGFLPWDDPRVVGTVEAVQRELSHDGLLLRYRTAADDRVDGLPGEESTFLVCSFWLVDALHGIGRRDEAVALFERLVSLTNDLGLLSEEYDPRTGAHLGNTPQAFSHLGLVNSALRLGRGVTVRDEEAGVAGTGATHR</sequence>
<evidence type="ECO:0000256" key="7">
    <source>
        <dbReference type="ARBA" id="ARBA00023295"/>
    </source>
</evidence>
<dbReference type="InterPro" id="IPR012341">
    <property type="entry name" value="6hp_glycosidase-like_sf"/>
</dbReference>
<evidence type="ECO:0000256" key="5">
    <source>
        <dbReference type="ARBA" id="ARBA00022801"/>
    </source>
</evidence>
<dbReference type="EC" id="3.2.1.28" evidence="3"/>
<dbReference type="Pfam" id="PF00723">
    <property type="entry name" value="Glyco_hydro_15"/>
    <property type="match status" value="1"/>
</dbReference>
<evidence type="ECO:0000256" key="10">
    <source>
        <dbReference type="ARBA" id="ARBA00053030"/>
    </source>
</evidence>
<dbReference type="GO" id="GO:0005993">
    <property type="term" value="P:trehalose catabolic process"/>
    <property type="evidence" value="ECO:0007669"/>
    <property type="project" value="UniProtKB-ARBA"/>
</dbReference>
<dbReference type="PANTHER" id="PTHR31616">
    <property type="entry name" value="TREHALASE"/>
    <property type="match status" value="1"/>
</dbReference>
<evidence type="ECO:0000256" key="1">
    <source>
        <dbReference type="ARBA" id="ARBA00001576"/>
    </source>
</evidence>
<evidence type="ECO:0000256" key="2">
    <source>
        <dbReference type="ARBA" id="ARBA00006188"/>
    </source>
</evidence>
<organism evidence="14 15">
    <name type="scientific">Promicromonospora citrea</name>
    <dbReference type="NCBI Taxonomy" id="43677"/>
    <lineage>
        <taxon>Bacteria</taxon>
        <taxon>Bacillati</taxon>
        <taxon>Actinomycetota</taxon>
        <taxon>Actinomycetes</taxon>
        <taxon>Micrococcales</taxon>
        <taxon>Promicromonosporaceae</taxon>
        <taxon>Promicromonospora</taxon>
    </lineage>
</organism>
<evidence type="ECO:0000259" key="12">
    <source>
        <dbReference type="Pfam" id="PF00723"/>
    </source>
</evidence>
<comment type="similarity">
    <text evidence="2">Belongs to the glycosyl hydrolase 15 family.</text>
</comment>
<evidence type="ECO:0000256" key="11">
    <source>
        <dbReference type="ARBA" id="ARBA00060615"/>
    </source>
</evidence>
<reference evidence="14" key="1">
    <citation type="journal article" date="2014" name="Int. J. Syst. Evol. Microbiol.">
        <title>Complete genome sequence of Corynebacterium casei LMG S-19264T (=DSM 44701T), isolated from a smear-ripened cheese.</title>
        <authorList>
            <consortium name="US DOE Joint Genome Institute (JGI-PGF)"/>
            <person name="Walter F."/>
            <person name="Albersmeier A."/>
            <person name="Kalinowski J."/>
            <person name="Ruckert C."/>
        </authorList>
    </citation>
    <scope>NUCLEOTIDE SEQUENCE</scope>
    <source>
        <strain evidence="14">JCM 3051</strain>
    </source>
</reference>
<dbReference type="InterPro" id="IPR011613">
    <property type="entry name" value="GH15-like"/>
</dbReference>
<evidence type="ECO:0000313" key="15">
    <source>
        <dbReference type="Proteomes" id="UP000655589"/>
    </source>
</evidence>
<evidence type="ECO:0000256" key="9">
    <source>
        <dbReference type="ARBA" id="ARBA00031637"/>
    </source>
</evidence>
<dbReference type="EMBL" id="BMPT01000020">
    <property type="protein sequence ID" value="GGM39711.1"/>
    <property type="molecule type" value="Genomic_DNA"/>
</dbReference>
<feature type="domain" description="GH15-like" evidence="12">
    <location>
        <begin position="221"/>
        <end position="587"/>
    </location>
</feature>
<comment type="catalytic activity">
    <reaction evidence="1">
        <text>alpha,alpha-trehalose + H2O = alpha-D-glucose + beta-D-glucose</text>
        <dbReference type="Rhea" id="RHEA:32675"/>
        <dbReference type="ChEBI" id="CHEBI:15377"/>
        <dbReference type="ChEBI" id="CHEBI:15903"/>
        <dbReference type="ChEBI" id="CHEBI:16551"/>
        <dbReference type="ChEBI" id="CHEBI:17925"/>
        <dbReference type="EC" id="3.2.1.28"/>
    </reaction>
</comment>
<dbReference type="Pfam" id="PF19291">
    <property type="entry name" value="TREH_N"/>
    <property type="match status" value="1"/>
</dbReference>